<reference evidence="8" key="1">
    <citation type="submission" date="2021-06" db="EMBL/GenBank/DDBJ databases">
        <authorList>
            <person name="Kallberg Y."/>
            <person name="Tangrot J."/>
            <person name="Rosling A."/>
        </authorList>
    </citation>
    <scope>NUCLEOTIDE SEQUENCE</scope>
    <source>
        <strain evidence="8">MT106</strain>
    </source>
</reference>
<keyword evidence="3 6" id="KW-1133">Transmembrane helix</keyword>
<feature type="region of interest" description="Disordered" evidence="5">
    <location>
        <begin position="1"/>
        <end position="71"/>
    </location>
</feature>
<dbReference type="Pfam" id="PF03168">
    <property type="entry name" value="LEA_2"/>
    <property type="match status" value="1"/>
</dbReference>
<protein>
    <submittedName>
        <fullName evidence="8">12840_t:CDS:1</fullName>
    </submittedName>
</protein>
<organism evidence="8 9">
    <name type="scientific">Ambispora gerdemannii</name>
    <dbReference type="NCBI Taxonomy" id="144530"/>
    <lineage>
        <taxon>Eukaryota</taxon>
        <taxon>Fungi</taxon>
        <taxon>Fungi incertae sedis</taxon>
        <taxon>Mucoromycota</taxon>
        <taxon>Glomeromycotina</taxon>
        <taxon>Glomeromycetes</taxon>
        <taxon>Archaeosporales</taxon>
        <taxon>Ambisporaceae</taxon>
        <taxon>Ambispora</taxon>
    </lineage>
</organism>
<evidence type="ECO:0000256" key="1">
    <source>
        <dbReference type="ARBA" id="ARBA00004167"/>
    </source>
</evidence>
<accession>A0A9N9AR75</accession>
<keyword evidence="4 6" id="KW-0472">Membrane</keyword>
<dbReference type="InterPro" id="IPR044839">
    <property type="entry name" value="NDR1-like"/>
</dbReference>
<comment type="caution">
    <text evidence="8">The sequence shown here is derived from an EMBL/GenBank/DDBJ whole genome shotgun (WGS) entry which is preliminary data.</text>
</comment>
<dbReference type="InterPro" id="IPR004864">
    <property type="entry name" value="LEA_2"/>
</dbReference>
<sequence>MSRKGRGYRDSQSNVPGYNTRNTRGSVASSEYSQPSPTDTAGHYRTGSQTDQYGNYRRDTAGTPARGSFDVYSDFNNRAPDDFDERARMNLPVKEEEDTLNNASDTLDSAGGTGGILRSNSNQINPESLTKPKQRKRCCCCSRRICVFIVFFILVALGITLFFVWPRIPELQILGAKADGTPNISVDPPYIKMNFSITIEIKNPENWVPIKFNKIEAQVYDLNTIASYDRPIATGMITKYSLPPRQTSTLDFPIEVDYVGKDVNDATIQDFLSACLPSLTGGKATTLNIRVDVKLHPWAISWIIKPEITKQISDLVD</sequence>
<dbReference type="PANTHER" id="PTHR31234">
    <property type="entry name" value="LATE EMBRYOGENESIS ABUNDANT (LEA) HYDROXYPROLINE-RICH GLYCOPROTEIN FAMILY"/>
    <property type="match status" value="1"/>
</dbReference>
<feature type="domain" description="Late embryogenesis abundant protein LEA-2 subgroup" evidence="7">
    <location>
        <begin position="198"/>
        <end position="298"/>
    </location>
</feature>
<evidence type="ECO:0000256" key="4">
    <source>
        <dbReference type="ARBA" id="ARBA00023136"/>
    </source>
</evidence>
<dbReference type="OrthoDB" id="20273at2759"/>
<feature type="transmembrane region" description="Helical" evidence="6">
    <location>
        <begin position="145"/>
        <end position="165"/>
    </location>
</feature>
<gene>
    <name evidence="8" type="ORF">AGERDE_LOCUS6075</name>
</gene>
<dbReference type="Proteomes" id="UP000789831">
    <property type="component" value="Unassembled WGS sequence"/>
</dbReference>
<dbReference type="EMBL" id="CAJVPL010000898">
    <property type="protein sequence ID" value="CAG8538690.1"/>
    <property type="molecule type" value="Genomic_DNA"/>
</dbReference>
<evidence type="ECO:0000256" key="3">
    <source>
        <dbReference type="ARBA" id="ARBA00022989"/>
    </source>
</evidence>
<keyword evidence="9" id="KW-1185">Reference proteome</keyword>
<dbReference type="PANTHER" id="PTHR31234:SF2">
    <property type="entry name" value="OS05G0199100 PROTEIN"/>
    <property type="match status" value="1"/>
</dbReference>
<feature type="region of interest" description="Disordered" evidence="5">
    <location>
        <begin position="93"/>
        <end position="128"/>
    </location>
</feature>
<dbReference type="GO" id="GO:0016020">
    <property type="term" value="C:membrane"/>
    <property type="evidence" value="ECO:0007669"/>
    <property type="project" value="UniProtKB-SubCell"/>
</dbReference>
<dbReference type="GO" id="GO:0098542">
    <property type="term" value="P:defense response to other organism"/>
    <property type="evidence" value="ECO:0007669"/>
    <property type="project" value="InterPro"/>
</dbReference>
<evidence type="ECO:0000313" key="8">
    <source>
        <dbReference type="EMBL" id="CAG8538690.1"/>
    </source>
</evidence>
<evidence type="ECO:0000256" key="2">
    <source>
        <dbReference type="ARBA" id="ARBA00022692"/>
    </source>
</evidence>
<comment type="subcellular location">
    <subcellularLocation>
        <location evidence="1">Membrane</location>
        <topology evidence="1">Single-pass membrane protein</topology>
    </subcellularLocation>
</comment>
<evidence type="ECO:0000259" key="7">
    <source>
        <dbReference type="Pfam" id="PF03168"/>
    </source>
</evidence>
<name>A0A9N9AR75_9GLOM</name>
<evidence type="ECO:0000256" key="6">
    <source>
        <dbReference type="SAM" id="Phobius"/>
    </source>
</evidence>
<dbReference type="Gene3D" id="2.60.40.1820">
    <property type="match status" value="1"/>
</dbReference>
<proteinExistence type="predicted"/>
<dbReference type="AlphaFoldDB" id="A0A9N9AR75"/>
<evidence type="ECO:0000313" key="9">
    <source>
        <dbReference type="Proteomes" id="UP000789831"/>
    </source>
</evidence>
<evidence type="ECO:0000256" key="5">
    <source>
        <dbReference type="SAM" id="MobiDB-lite"/>
    </source>
</evidence>
<feature type="compositionally biased region" description="Polar residues" evidence="5">
    <location>
        <begin position="10"/>
        <end position="39"/>
    </location>
</feature>
<keyword evidence="2 6" id="KW-0812">Transmembrane</keyword>
<feature type="compositionally biased region" description="Polar residues" evidence="5">
    <location>
        <begin position="118"/>
        <end position="128"/>
    </location>
</feature>